<gene>
    <name evidence="3" type="ORF">DT076_03710</name>
</gene>
<reference evidence="3 4" key="1">
    <citation type="submission" date="2018-07" db="EMBL/GenBank/DDBJ databases">
        <title>Desertimonas flava gen. nov. sp. nov.</title>
        <authorList>
            <person name="Liu S."/>
        </authorList>
    </citation>
    <scope>NUCLEOTIDE SEQUENCE [LARGE SCALE GENOMIC DNA]</scope>
    <source>
        <strain evidence="3 4">16Sb5-5</strain>
    </source>
</reference>
<name>A0A367YYG4_9ACTN</name>
<dbReference type="InterPro" id="IPR051550">
    <property type="entry name" value="SCF-Subunits/Alg-Epimerases"/>
</dbReference>
<dbReference type="SMART" id="SM00710">
    <property type="entry name" value="PbH1"/>
    <property type="match status" value="6"/>
</dbReference>
<dbReference type="Gene3D" id="2.160.20.10">
    <property type="entry name" value="Single-stranded right-handed beta-helix, Pectin lyase-like"/>
    <property type="match status" value="1"/>
</dbReference>
<proteinExistence type="predicted"/>
<dbReference type="Pfam" id="PF13229">
    <property type="entry name" value="Beta_helix"/>
    <property type="match status" value="1"/>
</dbReference>
<dbReference type="AlphaFoldDB" id="A0A367YYG4"/>
<organism evidence="3 4">
    <name type="scientific">Desertihabitans brevis</name>
    <dbReference type="NCBI Taxonomy" id="2268447"/>
    <lineage>
        <taxon>Bacteria</taxon>
        <taxon>Bacillati</taxon>
        <taxon>Actinomycetota</taxon>
        <taxon>Actinomycetes</taxon>
        <taxon>Propionibacteriales</taxon>
        <taxon>Propionibacteriaceae</taxon>
        <taxon>Desertihabitans</taxon>
    </lineage>
</organism>
<feature type="domain" description="Right handed beta helix" evidence="2">
    <location>
        <begin position="91"/>
        <end position="238"/>
    </location>
</feature>
<comment type="caution">
    <text evidence="3">The sequence shown here is derived from an EMBL/GenBank/DDBJ whole genome shotgun (WGS) entry which is preliminary data.</text>
</comment>
<dbReference type="InterPro" id="IPR039448">
    <property type="entry name" value="Beta_helix"/>
</dbReference>
<keyword evidence="4" id="KW-1185">Reference proteome</keyword>
<evidence type="ECO:0000313" key="4">
    <source>
        <dbReference type="Proteomes" id="UP000252770"/>
    </source>
</evidence>
<dbReference type="InterPro" id="IPR012334">
    <property type="entry name" value="Pectin_lyas_fold"/>
</dbReference>
<dbReference type="InterPro" id="IPR011050">
    <property type="entry name" value="Pectin_lyase_fold/virulence"/>
</dbReference>
<dbReference type="PANTHER" id="PTHR22990">
    <property type="entry name" value="F-BOX ONLY PROTEIN"/>
    <property type="match status" value="1"/>
</dbReference>
<evidence type="ECO:0000313" key="3">
    <source>
        <dbReference type="EMBL" id="RCK70858.1"/>
    </source>
</evidence>
<accession>A0A367YYG4</accession>
<sequence length="430" mass="44684">MVAVVCLLLLSGCTGDGGDDVRPEGEGPVTIRVPEHAATIQAAVDAARPGDTVEVAAGTYRESVQIRTDDLTLRGTDRNAVVLDGEGVRSNGVVVTADRVTVANLTVRDHNLNGVLVTGFSDENGGLARGSDGYHRLDPEQFPPVQGFAVRYVTAANNGLYGVYAFDAQGGVVERSYASGHADSGFYVGQCQQCDVVVRDNVSEYNAVGYEQANASSTVSVVRNRFAANRVGMAVMSDYQEAFVPQREGLVAGNVVVDNAAVATPAHAEGGFGIGIGLTGAQDNTIRSNLISGHPTAGVLVTSAEDIPPLGNQLVGNVGERNEVDVAYTATDRAPGEGNCLADNEFSSTLPEGLQDSWSCPEGGTRTVGAPLSAETAPEGISFRDVRAPLEQPQMPESYLDAAPEAPPVTNAETALPPADLYAELAHGTG</sequence>
<evidence type="ECO:0000259" key="2">
    <source>
        <dbReference type="Pfam" id="PF13229"/>
    </source>
</evidence>
<dbReference type="Proteomes" id="UP000252770">
    <property type="component" value="Unassembled WGS sequence"/>
</dbReference>
<evidence type="ECO:0000256" key="1">
    <source>
        <dbReference type="ARBA" id="ARBA00022737"/>
    </source>
</evidence>
<protein>
    <submittedName>
        <fullName evidence="3">Plasmid stabilization protein</fullName>
    </submittedName>
</protein>
<dbReference type="InterPro" id="IPR006626">
    <property type="entry name" value="PbH1"/>
</dbReference>
<keyword evidence="1" id="KW-0677">Repeat</keyword>
<dbReference type="PANTHER" id="PTHR22990:SF15">
    <property type="entry name" value="F-BOX ONLY PROTEIN 10"/>
    <property type="match status" value="1"/>
</dbReference>
<dbReference type="SUPFAM" id="SSF51126">
    <property type="entry name" value="Pectin lyase-like"/>
    <property type="match status" value="1"/>
</dbReference>
<dbReference type="EMBL" id="QOUI01000002">
    <property type="protein sequence ID" value="RCK70858.1"/>
    <property type="molecule type" value="Genomic_DNA"/>
</dbReference>